<organism evidence="2 3">
    <name type="scientific">Elysia marginata</name>
    <dbReference type="NCBI Taxonomy" id="1093978"/>
    <lineage>
        <taxon>Eukaryota</taxon>
        <taxon>Metazoa</taxon>
        <taxon>Spiralia</taxon>
        <taxon>Lophotrochozoa</taxon>
        <taxon>Mollusca</taxon>
        <taxon>Gastropoda</taxon>
        <taxon>Heterobranchia</taxon>
        <taxon>Euthyneura</taxon>
        <taxon>Panpulmonata</taxon>
        <taxon>Sacoglossa</taxon>
        <taxon>Placobranchoidea</taxon>
        <taxon>Plakobranchidae</taxon>
        <taxon>Elysia</taxon>
    </lineage>
</organism>
<gene>
    <name evidence="2" type="ORF">ElyMa_003945700</name>
</gene>
<dbReference type="EMBL" id="BMAT01008025">
    <property type="protein sequence ID" value="GFR76518.1"/>
    <property type="molecule type" value="Genomic_DNA"/>
</dbReference>
<dbReference type="Proteomes" id="UP000762676">
    <property type="component" value="Unassembled WGS sequence"/>
</dbReference>
<protein>
    <submittedName>
        <fullName evidence="2">Uncharacterized protein</fullName>
    </submittedName>
</protein>
<evidence type="ECO:0000313" key="2">
    <source>
        <dbReference type="EMBL" id="GFR76518.1"/>
    </source>
</evidence>
<sequence>MTPLYGMSREALEGGGDLSDLTRGGRRIYLRIVTCGDEGKRSPLTGCWTIADESGGVVSSRARLPQLDGRGIGLQSDSVQGLRGAGHWHV</sequence>
<proteinExistence type="predicted"/>
<dbReference type="AlphaFoldDB" id="A0AAV4FUV3"/>
<evidence type="ECO:0000256" key="1">
    <source>
        <dbReference type="SAM" id="MobiDB-lite"/>
    </source>
</evidence>
<name>A0AAV4FUV3_9GAST</name>
<comment type="caution">
    <text evidence="2">The sequence shown here is derived from an EMBL/GenBank/DDBJ whole genome shotgun (WGS) entry which is preliminary data.</text>
</comment>
<feature type="region of interest" description="Disordered" evidence="1">
    <location>
        <begin position="1"/>
        <end position="22"/>
    </location>
</feature>
<reference evidence="2 3" key="1">
    <citation type="journal article" date="2021" name="Elife">
        <title>Chloroplast acquisition without the gene transfer in kleptoplastic sea slugs, Plakobranchus ocellatus.</title>
        <authorList>
            <person name="Maeda T."/>
            <person name="Takahashi S."/>
            <person name="Yoshida T."/>
            <person name="Shimamura S."/>
            <person name="Takaki Y."/>
            <person name="Nagai Y."/>
            <person name="Toyoda A."/>
            <person name="Suzuki Y."/>
            <person name="Arimoto A."/>
            <person name="Ishii H."/>
            <person name="Satoh N."/>
            <person name="Nishiyama T."/>
            <person name="Hasebe M."/>
            <person name="Maruyama T."/>
            <person name="Minagawa J."/>
            <person name="Obokata J."/>
            <person name="Shigenobu S."/>
        </authorList>
    </citation>
    <scope>NUCLEOTIDE SEQUENCE [LARGE SCALE GENOMIC DNA]</scope>
</reference>
<accession>A0AAV4FUV3</accession>
<evidence type="ECO:0000313" key="3">
    <source>
        <dbReference type="Proteomes" id="UP000762676"/>
    </source>
</evidence>
<keyword evidence="3" id="KW-1185">Reference proteome</keyword>